<dbReference type="AlphaFoldDB" id="A0A7R9YQX2"/>
<feature type="compositionally biased region" description="Basic and acidic residues" evidence="1">
    <location>
        <begin position="1"/>
        <end position="11"/>
    </location>
</feature>
<accession>A0A7R9YQX2</accession>
<evidence type="ECO:0000256" key="1">
    <source>
        <dbReference type="SAM" id="MobiDB-lite"/>
    </source>
</evidence>
<gene>
    <name evidence="2" type="ORF">CEUR00632_LOCUS322</name>
</gene>
<reference evidence="2" key="1">
    <citation type="submission" date="2021-01" db="EMBL/GenBank/DDBJ databases">
        <authorList>
            <person name="Corre E."/>
            <person name="Pelletier E."/>
            <person name="Niang G."/>
            <person name="Scheremetjew M."/>
            <person name="Finn R."/>
            <person name="Kale V."/>
            <person name="Holt S."/>
            <person name="Cochrane G."/>
            <person name="Meng A."/>
            <person name="Brown T."/>
            <person name="Cohen L."/>
        </authorList>
    </citation>
    <scope>NUCLEOTIDE SEQUENCE</scope>
    <source>
        <strain evidence="2">CCMP219</strain>
    </source>
</reference>
<organism evidence="2">
    <name type="scientific">Chlamydomonas euryale</name>
    <dbReference type="NCBI Taxonomy" id="1486919"/>
    <lineage>
        <taxon>Eukaryota</taxon>
        <taxon>Viridiplantae</taxon>
        <taxon>Chlorophyta</taxon>
        <taxon>core chlorophytes</taxon>
        <taxon>Chlorophyceae</taxon>
        <taxon>CS clade</taxon>
        <taxon>Chlamydomonadales</taxon>
        <taxon>Chlamydomonadaceae</taxon>
        <taxon>Chlamydomonas</taxon>
    </lineage>
</organism>
<evidence type="ECO:0000313" key="2">
    <source>
        <dbReference type="EMBL" id="CAD8280287.1"/>
    </source>
</evidence>
<feature type="region of interest" description="Disordered" evidence="1">
    <location>
        <begin position="1"/>
        <end position="24"/>
    </location>
</feature>
<protein>
    <submittedName>
        <fullName evidence="2">Uncharacterized protein</fullName>
    </submittedName>
</protein>
<sequence>MEKVNLHDRAGTGRVVPPDALPPPDATLLKLQQEMARHMRKLLSAADGLGTAADTPEARRKLEALNAKVAATADAIRARCAAMGEPVTVQADPMHLHGCHKQHVVGTFDLPAALPAKAAPRHTVTKLVDDDDVEHGTEPLLQPADATTRCAAGTRNAAKVAAAHGSKAGDTTPRYEAGHAAQAARKPVFKPTTYILA</sequence>
<dbReference type="EMBL" id="HBEC01000615">
    <property type="protein sequence ID" value="CAD8280287.1"/>
    <property type="molecule type" value="Transcribed_RNA"/>
</dbReference>
<name>A0A7R9YQX2_9CHLO</name>
<proteinExistence type="predicted"/>